<dbReference type="STRING" id="1802074.A3J15_03380"/>
<keyword evidence="7" id="KW-0256">Endoplasmic reticulum</keyword>
<keyword evidence="5" id="KW-0808">Transferase</keyword>
<proteinExistence type="predicted"/>
<dbReference type="PANTHER" id="PTHR12468">
    <property type="entry name" value="GPI MANNOSYLTRANSFERASE 2"/>
    <property type="match status" value="1"/>
</dbReference>
<keyword evidence="8 10" id="KW-1133">Transmembrane helix</keyword>
<feature type="transmembrane region" description="Helical" evidence="10">
    <location>
        <begin position="351"/>
        <end position="374"/>
    </location>
</feature>
<accession>A0A1F7JMX3</accession>
<gene>
    <name evidence="11" type="ORF">A3J15_03380</name>
</gene>
<evidence type="ECO:0000256" key="1">
    <source>
        <dbReference type="ARBA" id="ARBA00004477"/>
    </source>
</evidence>
<dbReference type="GO" id="GO:0006506">
    <property type="term" value="P:GPI anchor biosynthetic process"/>
    <property type="evidence" value="ECO:0007669"/>
    <property type="project" value="UniProtKB-UniPathway"/>
</dbReference>
<evidence type="ECO:0000256" key="8">
    <source>
        <dbReference type="ARBA" id="ARBA00022989"/>
    </source>
</evidence>
<dbReference type="InterPro" id="IPR007315">
    <property type="entry name" value="PIG-V/Gpi18"/>
</dbReference>
<sequence length="375" mass="43938">MSKEISLDSMRNILIIYIIRLCTILLFAYLAAYLIPYKGFFPYKEMLDVYNVPKFIKAFANFDGLHYLGIAQSGYYQYQQAFFPGYPIAIKIVTAMLGKNYLIGGFLVSNLSYLGVLVLLSKILKSLRYKDSTWFMIFFVFFPTSFYFSAIYTESFFLLLLLAVIYFQIEKKPLLSAFCAFGCSLTRFIGLASLLFLIRFKKHRPILTFWVLWPIIGLLLYMLYLNITVHDPLYFLNSQPFFGANRSTKLILLPQVYFRYLKIFYTAKIDIAYLTAVLEFLFFNFTFVILLLDLRKRFKTHATLYMINLFSLFNLILPTLTGTFSSIPRYSLMSISMFFFLGELKSTRFKIFLSICFLCLQLMMLVLFIQGYFIS</sequence>
<comment type="caution">
    <text evidence="11">The sequence shown here is derived from an EMBL/GenBank/DDBJ whole genome shotgun (WGS) entry which is preliminary data.</text>
</comment>
<evidence type="ECO:0000256" key="9">
    <source>
        <dbReference type="ARBA" id="ARBA00023136"/>
    </source>
</evidence>
<feature type="transmembrane region" description="Helical" evidence="10">
    <location>
        <begin position="175"/>
        <end position="197"/>
    </location>
</feature>
<dbReference type="GO" id="GO:0031501">
    <property type="term" value="C:mannosyltransferase complex"/>
    <property type="evidence" value="ECO:0007669"/>
    <property type="project" value="TreeGrafter"/>
</dbReference>
<dbReference type="PANTHER" id="PTHR12468:SF2">
    <property type="entry name" value="GPI MANNOSYLTRANSFERASE 2"/>
    <property type="match status" value="1"/>
</dbReference>
<evidence type="ECO:0000256" key="7">
    <source>
        <dbReference type="ARBA" id="ARBA00022824"/>
    </source>
</evidence>
<evidence type="ECO:0000256" key="5">
    <source>
        <dbReference type="ARBA" id="ARBA00022679"/>
    </source>
</evidence>
<feature type="transmembrane region" description="Helical" evidence="10">
    <location>
        <begin position="136"/>
        <end position="169"/>
    </location>
</feature>
<evidence type="ECO:0000256" key="4">
    <source>
        <dbReference type="ARBA" id="ARBA00022676"/>
    </source>
</evidence>
<dbReference type="GO" id="GO:0004376">
    <property type="term" value="F:GPI mannosyltransferase activity"/>
    <property type="evidence" value="ECO:0007669"/>
    <property type="project" value="InterPro"/>
</dbReference>
<protein>
    <recommendedName>
        <fullName evidence="13">Glycosyltransferase RgtA/B/C/D-like domain-containing protein</fullName>
    </recommendedName>
</protein>
<feature type="transmembrane region" description="Helical" evidence="10">
    <location>
        <begin position="12"/>
        <end position="35"/>
    </location>
</feature>
<evidence type="ECO:0000313" key="12">
    <source>
        <dbReference type="Proteomes" id="UP000176376"/>
    </source>
</evidence>
<keyword evidence="3" id="KW-0337">GPI-anchor biosynthesis</keyword>
<organism evidence="11 12">
    <name type="scientific">Candidatus Roizmanbacteria bacterium RIFCSPLOWO2_02_FULL_38_10</name>
    <dbReference type="NCBI Taxonomy" id="1802074"/>
    <lineage>
        <taxon>Bacteria</taxon>
        <taxon>Candidatus Roizmaniibacteriota</taxon>
    </lineage>
</organism>
<dbReference type="EMBL" id="MGAY01000018">
    <property type="protein sequence ID" value="OGK56969.1"/>
    <property type="molecule type" value="Genomic_DNA"/>
</dbReference>
<dbReference type="GO" id="GO:0016020">
    <property type="term" value="C:membrane"/>
    <property type="evidence" value="ECO:0007669"/>
    <property type="project" value="GOC"/>
</dbReference>
<evidence type="ECO:0000256" key="3">
    <source>
        <dbReference type="ARBA" id="ARBA00022502"/>
    </source>
</evidence>
<name>A0A1F7JMX3_9BACT</name>
<feature type="transmembrane region" description="Helical" evidence="10">
    <location>
        <begin position="271"/>
        <end position="292"/>
    </location>
</feature>
<evidence type="ECO:0000256" key="2">
    <source>
        <dbReference type="ARBA" id="ARBA00004687"/>
    </source>
</evidence>
<reference evidence="11 12" key="1">
    <citation type="journal article" date="2016" name="Nat. Commun.">
        <title>Thousands of microbial genomes shed light on interconnected biogeochemical processes in an aquifer system.</title>
        <authorList>
            <person name="Anantharaman K."/>
            <person name="Brown C.T."/>
            <person name="Hug L.A."/>
            <person name="Sharon I."/>
            <person name="Castelle C.J."/>
            <person name="Probst A.J."/>
            <person name="Thomas B.C."/>
            <person name="Singh A."/>
            <person name="Wilkins M.J."/>
            <person name="Karaoz U."/>
            <person name="Brodie E.L."/>
            <person name="Williams K.H."/>
            <person name="Hubbard S.S."/>
            <person name="Banfield J.F."/>
        </authorList>
    </citation>
    <scope>NUCLEOTIDE SEQUENCE [LARGE SCALE GENOMIC DNA]</scope>
</reference>
<feature type="transmembrane region" description="Helical" evidence="10">
    <location>
        <begin position="101"/>
        <end position="124"/>
    </location>
</feature>
<dbReference type="UniPathway" id="UPA00196"/>
<dbReference type="Proteomes" id="UP000176376">
    <property type="component" value="Unassembled WGS sequence"/>
</dbReference>
<feature type="transmembrane region" description="Helical" evidence="10">
    <location>
        <begin position="209"/>
        <end position="227"/>
    </location>
</feature>
<keyword evidence="4" id="KW-0328">Glycosyltransferase</keyword>
<comment type="subcellular location">
    <subcellularLocation>
        <location evidence="1">Endoplasmic reticulum membrane</location>
        <topology evidence="1">Multi-pass membrane protein</topology>
    </subcellularLocation>
</comment>
<evidence type="ECO:0000313" key="11">
    <source>
        <dbReference type="EMBL" id="OGK56969.1"/>
    </source>
</evidence>
<keyword evidence="6 10" id="KW-0812">Transmembrane</keyword>
<feature type="transmembrane region" description="Helical" evidence="10">
    <location>
        <begin position="304"/>
        <end position="321"/>
    </location>
</feature>
<evidence type="ECO:0000256" key="10">
    <source>
        <dbReference type="SAM" id="Phobius"/>
    </source>
</evidence>
<keyword evidence="9 10" id="KW-0472">Membrane</keyword>
<evidence type="ECO:0000256" key="6">
    <source>
        <dbReference type="ARBA" id="ARBA00022692"/>
    </source>
</evidence>
<dbReference type="GO" id="GO:0000009">
    <property type="term" value="F:alpha-1,6-mannosyltransferase activity"/>
    <property type="evidence" value="ECO:0007669"/>
    <property type="project" value="InterPro"/>
</dbReference>
<dbReference type="AlphaFoldDB" id="A0A1F7JMX3"/>
<comment type="pathway">
    <text evidence="2">Glycolipid biosynthesis; glycosylphosphatidylinositol-anchor biosynthesis.</text>
</comment>
<evidence type="ECO:0008006" key="13">
    <source>
        <dbReference type="Google" id="ProtNLM"/>
    </source>
</evidence>